<evidence type="ECO:0000313" key="1">
    <source>
        <dbReference type="EMBL" id="POP44913.1"/>
    </source>
</evidence>
<evidence type="ECO:0000313" key="3">
    <source>
        <dbReference type="Proteomes" id="UP000237073"/>
    </source>
</evidence>
<dbReference type="Proteomes" id="UP000247005">
    <property type="component" value="Unassembled WGS sequence"/>
</dbReference>
<dbReference type="EMBL" id="PQGE01000008">
    <property type="protein sequence ID" value="POP44913.1"/>
    <property type="molecule type" value="Genomic_DNA"/>
</dbReference>
<proteinExistence type="predicted"/>
<evidence type="ECO:0000313" key="4">
    <source>
        <dbReference type="Proteomes" id="UP000247005"/>
    </source>
</evidence>
<name>A0A2P5GP36_9ENTR</name>
<accession>A0A2P5GP36</accession>
<comment type="caution">
    <text evidence="2">The sequence shown here is derived from an EMBL/GenBank/DDBJ whole genome shotgun (WGS) entry which is preliminary data.</text>
</comment>
<protein>
    <submittedName>
        <fullName evidence="2">Uncharacterized protein</fullName>
    </submittedName>
</protein>
<reference evidence="3 4" key="1">
    <citation type="submission" date="2018-01" db="EMBL/GenBank/DDBJ databases">
        <title>Superficieibacter electus gen. nov., sp. nov., an extended-spectrum beta-lactamase possessing member of the Enterobacteriaceae family, isolated from intensive care unit surfaces.</title>
        <authorList>
            <person name="Potter R.F."/>
            <person name="D'Souza A.W."/>
        </authorList>
    </citation>
    <scope>NUCLEOTIDE SEQUENCE [LARGE SCALE GENOMIC DNA]</scope>
    <source>
        <strain evidence="2 4">BP-1</strain>
        <strain evidence="1 3">BP-2</strain>
    </source>
</reference>
<dbReference type="Proteomes" id="UP000237073">
    <property type="component" value="Unassembled WGS sequence"/>
</dbReference>
<sequence>MSQLDEKRGLLYWNFCLAISPIRTGSTFAARLLRILTKINKICCAGIVGLTTYITHNGEEDA</sequence>
<dbReference type="EMBL" id="PQGD01000010">
    <property type="protein sequence ID" value="POP48300.1"/>
    <property type="molecule type" value="Genomic_DNA"/>
</dbReference>
<gene>
    <name evidence="2" type="ORF">CHU32_13590</name>
    <name evidence="1" type="ORF">CHU33_10665</name>
</gene>
<organism evidence="2 4">
    <name type="scientific">Superficieibacter electus</name>
    <dbReference type="NCBI Taxonomy" id="2022662"/>
    <lineage>
        <taxon>Bacteria</taxon>
        <taxon>Pseudomonadati</taxon>
        <taxon>Pseudomonadota</taxon>
        <taxon>Gammaproteobacteria</taxon>
        <taxon>Enterobacterales</taxon>
        <taxon>Enterobacteriaceae</taxon>
        <taxon>Superficieibacter</taxon>
    </lineage>
</organism>
<dbReference type="AlphaFoldDB" id="A0A2P5GP36"/>
<evidence type="ECO:0000313" key="2">
    <source>
        <dbReference type="EMBL" id="POP48300.1"/>
    </source>
</evidence>
<keyword evidence="3" id="KW-1185">Reference proteome</keyword>
<dbReference type="OrthoDB" id="6589588at2"/>